<dbReference type="InterPro" id="IPR057962">
    <property type="entry name" value="SPT23_MGA2_DBD"/>
</dbReference>
<evidence type="ECO:0000256" key="1">
    <source>
        <dbReference type="ARBA" id="ARBA00022737"/>
    </source>
</evidence>
<dbReference type="Gene3D" id="1.25.40.20">
    <property type="entry name" value="Ankyrin repeat-containing domain"/>
    <property type="match status" value="1"/>
</dbReference>
<dbReference type="Gene3D" id="2.60.40.10">
    <property type="entry name" value="Immunoglobulins"/>
    <property type="match status" value="1"/>
</dbReference>
<dbReference type="CDD" id="cd00102">
    <property type="entry name" value="IPT"/>
    <property type="match status" value="1"/>
</dbReference>
<feature type="region of interest" description="Disordered" evidence="4">
    <location>
        <begin position="101"/>
        <end position="146"/>
    </location>
</feature>
<dbReference type="GO" id="GO:0085020">
    <property type="term" value="P:protein K6-linked ubiquitination"/>
    <property type="evidence" value="ECO:0007669"/>
    <property type="project" value="TreeGrafter"/>
</dbReference>
<feature type="compositionally biased region" description="Low complexity" evidence="4">
    <location>
        <begin position="509"/>
        <end position="527"/>
    </location>
</feature>
<feature type="repeat" description="ANK" evidence="3">
    <location>
        <begin position="940"/>
        <end position="972"/>
    </location>
</feature>
<keyword evidence="8" id="KW-1185">Reference proteome</keyword>
<feature type="compositionally biased region" description="Low complexity" evidence="4">
    <location>
        <begin position="700"/>
        <end position="722"/>
    </location>
</feature>
<feature type="compositionally biased region" description="Polar residues" evidence="4">
    <location>
        <begin position="421"/>
        <end position="445"/>
    </location>
</feature>
<dbReference type="PANTHER" id="PTHR24171">
    <property type="entry name" value="ANKYRIN REPEAT DOMAIN-CONTAINING PROTEIN 39-RELATED"/>
    <property type="match status" value="1"/>
</dbReference>
<dbReference type="PROSITE" id="PS50297">
    <property type="entry name" value="ANK_REP_REGION"/>
    <property type="match status" value="2"/>
</dbReference>
<dbReference type="OrthoDB" id="71307at2759"/>
<feature type="compositionally biased region" description="Low complexity" evidence="4">
    <location>
        <begin position="131"/>
        <end position="143"/>
    </location>
</feature>
<evidence type="ECO:0000259" key="6">
    <source>
        <dbReference type="SMART" id="SM00429"/>
    </source>
</evidence>
<dbReference type="SUPFAM" id="SSF81296">
    <property type="entry name" value="E set domains"/>
    <property type="match status" value="1"/>
</dbReference>
<feature type="domain" description="IPT/TIG" evidence="6">
    <location>
        <begin position="753"/>
        <end position="834"/>
    </location>
</feature>
<dbReference type="PANTHER" id="PTHR24171:SF8">
    <property type="entry name" value="BRCA1-ASSOCIATED RING DOMAIN PROTEIN 1"/>
    <property type="match status" value="1"/>
</dbReference>
<feature type="repeat" description="ANK" evidence="3">
    <location>
        <begin position="973"/>
        <end position="1006"/>
    </location>
</feature>
<dbReference type="Pfam" id="PF25603">
    <property type="entry name" value="SPT23_MGA2_DBD"/>
    <property type="match status" value="2"/>
</dbReference>
<keyword evidence="5" id="KW-0812">Transmembrane</keyword>
<dbReference type="Pfam" id="PF12796">
    <property type="entry name" value="Ank_2"/>
    <property type="match status" value="1"/>
</dbReference>
<dbReference type="SMART" id="SM00429">
    <property type="entry name" value="IPT"/>
    <property type="match status" value="1"/>
</dbReference>
<accession>A0A1E3PHJ9</accession>
<dbReference type="STRING" id="857566.A0A1E3PHJ9"/>
<evidence type="ECO:0000313" key="7">
    <source>
        <dbReference type="EMBL" id="ODQ64893.1"/>
    </source>
</evidence>
<feature type="region of interest" description="Disordered" evidence="4">
    <location>
        <begin position="506"/>
        <end position="527"/>
    </location>
</feature>
<name>A0A1E3PHJ9_9ASCO</name>
<evidence type="ECO:0000256" key="3">
    <source>
        <dbReference type="PROSITE-ProRule" id="PRU00023"/>
    </source>
</evidence>
<dbReference type="Pfam" id="PF01833">
    <property type="entry name" value="TIG"/>
    <property type="match status" value="1"/>
</dbReference>
<evidence type="ECO:0000256" key="4">
    <source>
        <dbReference type="SAM" id="MobiDB-lite"/>
    </source>
</evidence>
<feature type="region of interest" description="Disordered" evidence="4">
    <location>
        <begin position="872"/>
        <end position="894"/>
    </location>
</feature>
<dbReference type="PROSITE" id="PS50088">
    <property type="entry name" value="ANK_REPEAT"/>
    <property type="match status" value="2"/>
</dbReference>
<dbReference type="InterPro" id="IPR002110">
    <property type="entry name" value="Ankyrin_rpt"/>
</dbReference>
<dbReference type="SUPFAM" id="SSF48403">
    <property type="entry name" value="Ankyrin repeat"/>
    <property type="match status" value="1"/>
</dbReference>
<dbReference type="Proteomes" id="UP000095009">
    <property type="component" value="Unassembled WGS sequence"/>
</dbReference>
<feature type="region of interest" description="Disordered" evidence="4">
    <location>
        <begin position="417"/>
        <end position="445"/>
    </location>
</feature>
<feature type="region of interest" description="Disordered" evidence="4">
    <location>
        <begin position="1"/>
        <end position="59"/>
    </location>
</feature>
<proteinExistence type="predicted"/>
<feature type="region of interest" description="Disordered" evidence="4">
    <location>
        <begin position="598"/>
        <end position="633"/>
    </location>
</feature>
<feature type="region of interest" description="Disordered" evidence="4">
    <location>
        <begin position="1046"/>
        <end position="1082"/>
    </location>
</feature>
<feature type="transmembrane region" description="Helical" evidence="5">
    <location>
        <begin position="1257"/>
        <end position="1275"/>
    </location>
</feature>
<feature type="compositionally biased region" description="Low complexity" evidence="4">
    <location>
        <begin position="601"/>
        <end position="633"/>
    </location>
</feature>
<reference evidence="7 8" key="1">
    <citation type="journal article" date="2016" name="Proc. Natl. Acad. Sci. U.S.A.">
        <title>Comparative genomics of biotechnologically important yeasts.</title>
        <authorList>
            <person name="Riley R."/>
            <person name="Haridas S."/>
            <person name="Wolfe K.H."/>
            <person name="Lopes M.R."/>
            <person name="Hittinger C.T."/>
            <person name="Goeker M."/>
            <person name="Salamov A.A."/>
            <person name="Wisecaver J.H."/>
            <person name="Long T.M."/>
            <person name="Calvey C.H."/>
            <person name="Aerts A.L."/>
            <person name="Barry K.W."/>
            <person name="Choi C."/>
            <person name="Clum A."/>
            <person name="Coughlan A.Y."/>
            <person name="Deshpande S."/>
            <person name="Douglass A.P."/>
            <person name="Hanson S.J."/>
            <person name="Klenk H.-P."/>
            <person name="LaButti K.M."/>
            <person name="Lapidus A."/>
            <person name="Lindquist E.A."/>
            <person name="Lipzen A.M."/>
            <person name="Meier-Kolthoff J.P."/>
            <person name="Ohm R.A."/>
            <person name="Otillar R.P."/>
            <person name="Pangilinan J.L."/>
            <person name="Peng Y."/>
            <person name="Rokas A."/>
            <person name="Rosa C.A."/>
            <person name="Scheuner C."/>
            <person name="Sibirny A.A."/>
            <person name="Slot J.C."/>
            <person name="Stielow J.B."/>
            <person name="Sun H."/>
            <person name="Kurtzman C.P."/>
            <person name="Blackwell M."/>
            <person name="Grigoriev I.V."/>
            <person name="Jeffries T.W."/>
        </authorList>
    </citation>
    <scope>NUCLEOTIDE SEQUENCE [LARGE SCALE GENOMIC DNA]</scope>
    <source>
        <strain evidence="7 8">DSM 6958</strain>
    </source>
</reference>
<dbReference type="InterPro" id="IPR002909">
    <property type="entry name" value="IPT_dom"/>
</dbReference>
<keyword evidence="5" id="KW-1133">Transmembrane helix</keyword>
<feature type="compositionally biased region" description="Low complexity" evidence="4">
    <location>
        <begin position="102"/>
        <end position="121"/>
    </location>
</feature>
<dbReference type="InterPro" id="IPR013783">
    <property type="entry name" value="Ig-like_fold"/>
</dbReference>
<protein>
    <recommendedName>
        <fullName evidence="6">IPT/TIG domain-containing protein</fullName>
    </recommendedName>
</protein>
<keyword evidence="1" id="KW-0677">Repeat</keyword>
<evidence type="ECO:0000256" key="2">
    <source>
        <dbReference type="ARBA" id="ARBA00023043"/>
    </source>
</evidence>
<feature type="region of interest" description="Disordered" evidence="4">
    <location>
        <begin position="700"/>
        <end position="727"/>
    </location>
</feature>
<dbReference type="InterPro" id="IPR036770">
    <property type="entry name" value="Ankyrin_rpt-contain_sf"/>
</dbReference>
<feature type="region of interest" description="Disordered" evidence="4">
    <location>
        <begin position="245"/>
        <end position="272"/>
    </location>
</feature>
<dbReference type="SMART" id="SM00248">
    <property type="entry name" value="ANK"/>
    <property type="match status" value="2"/>
</dbReference>
<keyword evidence="2 3" id="KW-0040">ANK repeat</keyword>
<evidence type="ECO:0000313" key="8">
    <source>
        <dbReference type="Proteomes" id="UP000095009"/>
    </source>
</evidence>
<dbReference type="EMBL" id="KV454410">
    <property type="protein sequence ID" value="ODQ64893.1"/>
    <property type="molecule type" value="Genomic_DNA"/>
</dbReference>
<evidence type="ECO:0000256" key="5">
    <source>
        <dbReference type="SAM" id="Phobius"/>
    </source>
</evidence>
<organism evidence="7 8">
    <name type="scientific">Nadsonia fulvescens var. elongata DSM 6958</name>
    <dbReference type="NCBI Taxonomy" id="857566"/>
    <lineage>
        <taxon>Eukaryota</taxon>
        <taxon>Fungi</taxon>
        <taxon>Dikarya</taxon>
        <taxon>Ascomycota</taxon>
        <taxon>Saccharomycotina</taxon>
        <taxon>Dipodascomycetes</taxon>
        <taxon>Dipodascales</taxon>
        <taxon>Dipodascales incertae sedis</taxon>
        <taxon>Nadsonia</taxon>
    </lineage>
</organism>
<feature type="compositionally biased region" description="Acidic residues" evidence="4">
    <location>
        <begin position="1047"/>
        <end position="1072"/>
    </location>
</feature>
<feature type="region of interest" description="Disordered" evidence="4">
    <location>
        <begin position="1142"/>
        <end position="1186"/>
    </location>
</feature>
<sequence>MTMTATCLPAYPDASSSNRKRSKSSSPQQSPYLNPADLITGTNPNHPTNDLDAYPNESADFDHFNHNSIPDFSNMLDMSLHPMEDDKYDISEHLNMEMFPHNSLNTSTATSSTSNSTTASTRFSPYYTQRTSSASSSTSNSSTEHPQLIINSEKDALINEYISHESYDLSDLNGMDIDTLMMQDPLSTQIKLESLTLPSPSYGPSPNSVAAPTITHTSKPVVGIVKREPNTEASEALAKYQFGRKSLESESPELSTTPPPANSSEPSYFTGFDSRDWENTQSLKYQLQISEVPAKSRVETQIKVAISFFPIPTETMVHLPSDTISKPRLQLRVPFTPSPDTLMLDTIVVCDTNLDQYVNICNGCINRERKRAARKKVKNPIEELHWQAHQQRRAIILNCREVIDFSNIVETVSIEEKGDSTDVNGSTTLSSIDQDSSNHGVNSGLNSVNKESFIQGKELEIPMRLACYCRHHQEKIGFRAYFVFRDHTGQVVARGRTTPIMITDDHKTANINPTNTATTTTQANPTNPLISASPSTPVTALAKSLTSPCTNSSGIKRPMFEDNIFSNINSGGINSGGINSGGINSGGINTVTSPQMANYTHLHPNSRSNSHSHSQSLVNSRSGSSSSLHSLDNGNNNYEYATLAKKRKSSASSSATVTNATNSVLISPVSTTSASGTNLVGLNNNPNNLNNRSFLNMRNHSFNFSSPSPSSTGPTATHTSAALSPPNAVGFTLSDSLIPSRRQPKTAPSTTPFPVIQRIVPGSGTVRGGIEVTLLGSGFYNGLVAKFGDNISMATHCWNETTMVAHLPASAMPGPVIVSFASVAIADPQVFTYIDDTDRQLIELALQVVGLKMNGKLEDARDIARRIVGSNTGFGNELQQPPRHQQNQNGQGHSMSDQESLVLKCLQLVDFDFDFFYPGGQNTNTRGKVNNTNWQLRSNQGQTMLHLASALGYTHLVDELITRGSLIDSTDSNGMTALHFAALNGHQEVVVKLVRMAPSGVNKRNFAGHTPAEMTKDECIISTLGRMGSGGIKVVKRVLPSLLLDASSDEESTSEESGNDDYQESDSDSEDADSNRGNFFTNNFNRPTRILSHYLTNIKENAINNWENLAATTATATTAIARTRTGLIESPYQQLWNYFQKQDNNNNSDEEGSAPPSYDEIFPCGNNPEENDNEPRDVEQSSSGPVVDYSGAVLDTDKDLSDLKLPTTLPLSGVVATTSTSTLTSASSSSETTTVMSEDEVLQAWKDKRKQLQNDRMLFFFWLPVLIFLLVWMSFKAVSYVNAHQEMVDGVREWILRLTKQVVGITTGIVREGVRA</sequence>
<gene>
    <name evidence="7" type="ORF">NADFUDRAFT_66024</name>
</gene>
<dbReference type="InterPro" id="IPR014756">
    <property type="entry name" value="Ig_E-set"/>
</dbReference>
<keyword evidence="5" id="KW-0472">Membrane</keyword>
<dbReference type="GO" id="GO:0004842">
    <property type="term" value="F:ubiquitin-protein transferase activity"/>
    <property type="evidence" value="ECO:0007669"/>
    <property type="project" value="TreeGrafter"/>
</dbReference>